<keyword evidence="1" id="KW-0812">Transmembrane</keyword>
<dbReference type="AlphaFoldDB" id="X0X2N0"/>
<reference evidence="2" key="1">
    <citation type="journal article" date="2014" name="Front. Microbiol.">
        <title>High frequency of phylogenetically diverse reductive dehalogenase-homologous genes in deep subseafloor sedimentary metagenomes.</title>
        <authorList>
            <person name="Kawai M."/>
            <person name="Futagami T."/>
            <person name="Toyoda A."/>
            <person name="Takaki Y."/>
            <person name="Nishi S."/>
            <person name="Hori S."/>
            <person name="Arai W."/>
            <person name="Tsubouchi T."/>
            <person name="Morono Y."/>
            <person name="Uchiyama I."/>
            <person name="Ito T."/>
            <person name="Fujiyama A."/>
            <person name="Inagaki F."/>
            <person name="Takami H."/>
        </authorList>
    </citation>
    <scope>NUCLEOTIDE SEQUENCE</scope>
    <source>
        <strain evidence="2">Expedition CK06-06</strain>
    </source>
</reference>
<proteinExistence type="predicted"/>
<evidence type="ECO:0000256" key="1">
    <source>
        <dbReference type="SAM" id="Phobius"/>
    </source>
</evidence>
<gene>
    <name evidence="2" type="ORF">S01H1_64666</name>
</gene>
<name>X0X2N0_9ZZZZ</name>
<feature type="non-terminal residue" evidence="2">
    <location>
        <position position="1"/>
    </location>
</feature>
<protein>
    <submittedName>
        <fullName evidence="2">Uncharacterized protein</fullName>
    </submittedName>
</protein>
<dbReference type="EMBL" id="BARS01042633">
    <property type="protein sequence ID" value="GAG30898.1"/>
    <property type="molecule type" value="Genomic_DNA"/>
</dbReference>
<keyword evidence="1" id="KW-0472">Membrane</keyword>
<keyword evidence="1" id="KW-1133">Transmembrane helix</keyword>
<feature type="transmembrane region" description="Helical" evidence="1">
    <location>
        <begin position="13"/>
        <end position="32"/>
    </location>
</feature>
<organism evidence="2">
    <name type="scientific">marine sediment metagenome</name>
    <dbReference type="NCBI Taxonomy" id="412755"/>
    <lineage>
        <taxon>unclassified sequences</taxon>
        <taxon>metagenomes</taxon>
        <taxon>ecological metagenomes</taxon>
    </lineage>
</organism>
<evidence type="ECO:0000313" key="2">
    <source>
        <dbReference type="EMBL" id="GAG30898.1"/>
    </source>
</evidence>
<accession>X0X2N0</accession>
<comment type="caution">
    <text evidence="2">The sequence shown here is derived from an EMBL/GenBank/DDBJ whole genome shotgun (WGS) entry which is preliminary data.</text>
</comment>
<sequence>RDRILREHLLTDLALVFAFVFGCGALRASILARRALASPFARDHCWSSGPSVLSGCRAKA</sequence>